<dbReference type="InterPro" id="IPR050851">
    <property type="entry name" value="mRNA_Cap_2O-Ribose_MeTrfase"/>
</dbReference>
<dbReference type="EMBL" id="CADEPI010000295">
    <property type="protein sequence ID" value="CAB3383124.1"/>
    <property type="molecule type" value="Genomic_DNA"/>
</dbReference>
<dbReference type="SUPFAM" id="SSF53335">
    <property type="entry name" value="S-adenosyl-L-methionine-dependent methyltransferases"/>
    <property type="match status" value="1"/>
</dbReference>
<feature type="domain" description="RrmJ-type SAM-dependent 2'-O-MTase" evidence="3">
    <location>
        <begin position="146"/>
        <end position="296"/>
    </location>
</feature>
<dbReference type="Proteomes" id="UP000494165">
    <property type="component" value="Unassembled WGS sequence"/>
</dbReference>
<dbReference type="Pfam" id="PF01728">
    <property type="entry name" value="FtsJ"/>
    <property type="match status" value="1"/>
</dbReference>
<dbReference type="InterPro" id="IPR025816">
    <property type="entry name" value="RrmJ-type_MeTrfase"/>
</dbReference>
<dbReference type="InterPro" id="IPR029063">
    <property type="entry name" value="SAM-dependent_MTases_sf"/>
</dbReference>
<protein>
    <recommendedName>
        <fullName evidence="1">Cap-specific mRNA (nucleoside-2'-O-)-methyltransferase 1</fullName>
        <ecNumber evidence="1">2.1.1.57</ecNumber>
    </recommendedName>
    <alternativeName>
        <fullName evidence="1">Cap1 2'O-ribose methyltransferase 1</fullName>
    </alternativeName>
</protein>
<comment type="catalytic activity">
    <reaction evidence="1">
        <text>a 5'-end (N(7)-methyl 5'-triphosphoguanosine)-ribonucleoside in mRNA + S-adenosyl-L-methionine = a 5'-end (N(7)-methyl 5'-triphosphoguanosine)-(2'-O-methyl-ribonucleoside) in mRNA + S-adenosyl-L-homocysteine + H(+)</text>
        <dbReference type="Rhea" id="RHEA:67020"/>
        <dbReference type="Rhea" id="RHEA-COMP:17167"/>
        <dbReference type="Rhea" id="RHEA-COMP:17168"/>
        <dbReference type="ChEBI" id="CHEBI:15378"/>
        <dbReference type="ChEBI" id="CHEBI:57856"/>
        <dbReference type="ChEBI" id="CHEBI:59789"/>
        <dbReference type="ChEBI" id="CHEBI:156461"/>
        <dbReference type="ChEBI" id="CHEBI:167609"/>
        <dbReference type="EC" id="2.1.1.57"/>
    </reaction>
</comment>
<dbReference type="PANTHER" id="PTHR16121">
    <property type="entry name" value="CAP-SPECIFIC MRNA (NUCLEOSIDE-2'-O-)-METHYLTRANSFERASE 1-RELATED"/>
    <property type="match status" value="1"/>
</dbReference>
<keyword evidence="1" id="KW-0489">Methyltransferase</keyword>
<dbReference type="InterPro" id="IPR002877">
    <property type="entry name" value="RNA_MeTrfase_FtsJ_dom"/>
</dbReference>
<dbReference type="Gene3D" id="3.40.50.12760">
    <property type="match status" value="1"/>
</dbReference>
<name>A0A8S1DLI7_9INSE</name>
<comment type="caution">
    <text evidence="4">The sequence shown here is derived from an EMBL/GenBank/DDBJ whole genome shotgun (WGS) entry which is preliminary data.</text>
</comment>
<evidence type="ECO:0000256" key="1">
    <source>
        <dbReference type="RuleBase" id="RU368012"/>
    </source>
</evidence>
<dbReference type="OrthoDB" id="10251234at2759"/>
<proteinExistence type="predicted"/>
<evidence type="ECO:0000313" key="5">
    <source>
        <dbReference type="Proteomes" id="UP000494165"/>
    </source>
</evidence>
<dbReference type="PANTHER" id="PTHR16121:SF0">
    <property type="entry name" value="CAP-SPECIFIC MRNA (NUCLEOSIDE-2'-O-)-METHYLTRANSFERASE 1"/>
    <property type="match status" value="1"/>
</dbReference>
<keyword evidence="1" id="KW-0949">S-adenosyl-L-methionine</keyword>
<dbReference type="InterPro" id="IPR000467">
    <property type="entry name" value="G_patch_dom"/>
</dbReference>
<dbReference type="GO" id="GO:0004483">
    <property type="term" value="F:methyltransferase cap1 activity"/>
    <property type="evidence" value="ECO:0007669"/>
    <property type="project" value="UniProtKB-UniRule"/>
</dbReference>
<feature type="region of interest" description="Disordered" evidence="2">
    <location>
        <begin position="1"/>
        <end position="35"/>
    </location>
</feature>
<dbReference type="GO" id="GO:0005634">
    <property type="term" value="C:nucleus"/>
    <property type="evidence" value="ECO:0007669"/>
    <property type="project" value="UniProtKB-SubCell"/>
</dbReference>
<dbReference type="GO" id="GO:0005737">
    <property type="term" value="C:cytoplasm"/>
    <property type="evidence" value="ECO:0007669"/>
    <property type="project" value="TreeGrafter"/>
</dbReference>
<gene>
    <name evidence="4" type="ORF">CLODIP_2_CD08618</name>
</gene>
<dbReference type="PROSITE" id="PS51613">
    <property type="entry name" value="SAM_MT_RRMJ"/>
    <property type="match status" value="1"/>
</dbReference>
<keyword evidence="1" id="KW-0506">mRNA capping</keyword>
<dbReference type="GO" id="GO:0006370">
    <property type="term" value="P:7-methylguanosine mRNA capping"/>
    <property type="evidence" value="ECO:0007669"/>
    <property type="project" value="UniProtKB-UniRule"/>
</dbReference>
<keyword evidence="1" id="KW-0507">mRNA processing</keyword>
<dbReference type="Pfam" id="PF01585">
    <property type="entry name" value="G-patch"/>
    <property type="match status" value="1"/>
</dbReference>
<dbReference type="EC" id="2.1.1.57" evidence="1"/>
<dbReference type="GO" id="GO:0032259">
    <property type="term" value="P:methylation"/>
    <property type="evidence" value="ECO:0007669"/>
    <property type="project" value="UniProtKB-KW"/>
</dbReference>
<keyword evidence="5" id="KW-1185">Reference proteome</keyword>
<keyword evidence="1" id="KW-0808">Transferase</keyword>
<dbReference type="GO" id="GO:0016556">
    <property type="term" value="P:mRNA modification"/>
    <property type="evidence" value="ECO:0007669"/>
    <property type="project" value="UniProtKB-UniRule"/>
</dbReference>
<comment type="function">
    <text evidence="1">S-adenosyl-L-methionine-dependent methyltransferase that mediates RNA cap1 2'-O-ribose methylation to the 5'-cap structure of RNAs. Methylates the ribose of the first nucleotide of a m(7)GpppG-capped mRNA to produce m(7)GpppNmp (cap1).</text>
</comment>
<dbReference type="AlphaFoldDB" id="A0A8S1DLI7"/>
<evidence type="ECO:0000259" key="3">
    <source>
        <dbReference type="PROSITE" id="PS51613"/>
    </source>
</evidence>
<evidence type="ECO:0000256" key="2">
    <source>
        <dbReference type="SAM" id="MobiDB-lite"/>
    </source>
</evidence>
<organism evidence="4 5">
    <name type="scientific">Cloeon dipterum</name>
    <dbReference type="NCBI Taxonomy" id="197152"/>
    <lineage>
        <taxon>Eukaryota</taxon>
        <taxon>Metazoa</taxon>
        <taxon>Ecdysozoa</taxon>
        <taxon>Arthropoda</taxon>
        <taxon>Hexapoda</taxon>
        <taxon>Insecta</taxon>
        <taxon>Pterygota</taxon>
        <taxon>Palaeoptera</taxon>
        <taxon>Ephemeroptera</taxon>
        <taxon>Pisciforma</taxon>
        <taxon>Baetidae</taxon>
        <taxon>Cloeon</taxon>
    </lineage>
</organism>
<accession>A0A8S1DLI7</accession>
<dbReference type="GO" id="GO:0003676">
    <property type="term" value="F:nucleic acid binding"/>
    <property type="evidence" value="ECO:0007669"/>
    <property type="project" value="UniProtKB-UniRule"/>
</dbReference>
<comment type="subcellular location">
    <subcellularLocation>
        <location evidence="1">Nucleus</location>
    </subcellularLocation>
</comment>
<reference evidence="4 5" key="1">
    <citation type="submission" date="2020-04" db="EMBL/GenBank/DDBJ databases">
        <authorList>
            <person name="Alioto T."/>
            <person name="Alioto T."/>
            <person name="Gomez Garrido J."/>
        </authorList>
    </citation>
    <scope>NUCLEOTIDE SEQUENCE [LARGE SCALE GENOMIC DNA]</scope>
</reference>
<keyword evidence="1" id="KW-0539">Nucleus</keyword>
<evidence type="ECO:0000313" key="4">
    <source>
        <dbReference type="EMBL" id="CAB3383124.1"/>
    </source>
</evidence>
<sequence length="296" mass="32749">MDDKKPGHTPNRKRLIDVGNEDSDTKEISTSTAASSKAMKMMDSMGYIPGKGLGQGTRIAFASEEVEVAERKVWLSKCASATLLSVDDWIELGQRQLSMENEHTFCDPQVLKAVLDSKSALDVLDKSLIRRARDKSNPFVTIGKAFFQNRAALKMANIDAACDFMFTSPRDRQGVARECDPLFFADVYAGPGGFSEYVLWRKGKASVESFEPCYGQAGDGDVYKGVNILHFRDYVKANTGGKGVHFTMADGGFSVEGRENNQELLSHWLYLCQCLLALTITRPGGHFVVKLFDIFT</sequence>